<organism evidence="16 17">
    <name type="scientific">Microcaecilia unicolor</name>
    <dbReference type="NCBI Taxonomy" id="1415580"/>
    <lineage>
        <taxon>Eukaryota</taxon>
        <taxon>Metazoa</taxon>
        <taxon>Chordata</taxon>
        <taxon>Craniata</taxon>
        <taxon>Vertebrata</taxon>
        <taxon>Euteleostomi</taxon>
        <taxon>Amphibia</taxon>
        <taxon>Gymnophiona</taxon>
        <taxon>Siphonopidae</taxon>
        <taxon>Microcaecilia</taxon>
    </lineage>
</organism>
<dbReference type="OrthoDB" id="4822at2759"/>
<evidence type="ECO:0000256" key="8">
    <source>
        <dbReference type="ARBA" id="ARBA00023125"/>
    </source>
</evidence>
<dbReference type="SMART" id="SM00443">
    <property type="entry name" value="G_patch"/>
    <property type="match status" value="1"/>
</dbReference>
<evidence type="ECO:0000256" key="4">
    <source>
        <dbReference type="ARBA" id="ARBA00022723"/>
    </source>
</evidence>
<evidence type="ECO:0000259" key="14">
    <source>
        <dbReference type="PROSITE" id="PS50103"/>
    </source>
</evidence>
<keyword evidence="7" id="KW-0805">Transcription regulation</keyword>
<evidence type="ECO:0000313" key="16">
    <source>
        <dbReference type="Proteomes" id="UP000515156"/>
    </source>
</evidence>
<keyword evidence="4 11" id="KW-0479">Metal-binding</keyword>
<dbReference type="PROSITE" id="PS50103">
    <property type="entry name" value="ZF_C3H1"/>
    <property type="match status" value="1"/>
</dbReference>
<reference evidence="17" key="1">
    <citation type="submission" date="2025-08" db="UniProtKB">
        <authorList>
            <consortium name="RefSeq"/>
        </authorList>
    </citation>
    <scope>IDENTIFICATION</scope>
</reference>
<keyword evidence="5 11" id="KW-0863">Zinc-finger</keyword>
<evidence type="ECO:0000256" key="7">
    <source>
        <dbReference type="ARBA" id="ARBA00023015"/>
    </source>
</evidence>
<protein>
    <recommendedName>
        <fullName evidence="2">Zinc finger CCCH-type with G patch domain-containing protein</fullName>
    </recommendedName>
</protein>
<proteinExistence type="predicted"/>
<dbReference type="RefSeq" id="XP_030068876.1">
    <property type="nucleotide sequence ID" value="XM_030213016.1"/>
</dbReference>
<dbReference type="InParanoid" id="A0A6P7YWC2"/>
<evidence type="ECO:0000256" key="10">
    <source>
        <dbReference type="ARBA" id="ARBA00023242"/>
    </source>
</evidence>
<dbReference type="FunFam" id="2.30.30.140:FF:000071">
    <property type="entry name" value="Zinc finger CCCH-type with G patch domain-containing protein"/>
    <property type="match status" value="1"/>
</dbReference>
<dbReference type="GO" id="GO:0005634">
    <property type="term" value="C:nucleus"/>
    <property type="evidence" value="ECO:0007669"/>
    <property type="project" value="UniProtKB-SubCell"/>
</dbReference>
<dbReference type="Gene3D" id="2.30.30.1190">
    <property type="match status" value="1"/>
</dbReference>
<dbReference type="GO" id="GO:0008270">
    <property type="term" value="F:zinc ion binding"/>
    <property type="evidence" value="ECO:0007669"/>
    <property type="project" value="UniProtKB-KW"/>
</dbReference>
<dbReference type="InterPro" id="IPR041367">
    <property type="entry name" value="Znf-CCCH_4"/>
</dbReference>
<evidence type="ECO:0000256" key="5">
    <source>
        <dbReference type="ARBA" id="ARBA00022771"/>
    </source>
</evidence>
<evidence type="ECO:0000259" key="15">
    <source>
        <dbReference type="PROSITE" id="PS50174"/>
    </source>
</evidence>
<sequence length="522" mass="58377">MDEESLQSAVQSYNGQLQQVELALEAGLDPSQQADLFQLRESLKQLIELTESSLLSVRRGKLVAPCNTSVQTSSPPGPYTEAETQENEEYAAFMAAISELSAESEHVRTTEEIPVRGEPQECEDSAEDENGVSGMKIRAPYYSSWGTLEYHNAMIVGAEDSEDGCSRVRVLYLYPTHKAMKPCPYFLEEKCRFKDSCRFSHGQLVAVEELQPFQEPDLSSLEMGSACLARHSDGIWYSARITDIDGGYYTVKFDSLLLKDAVLEGDGIMPPLRNEEGSSKAESEESDVEEFGFAKVMEGQSTEDVDWTPVCSSSFAGWEVHTRGIGSKLLAQMGYQFGKGLGKNAEGRLEPIQAVMLPKGKSLDHCVEILQRKQEGKVGPTKVRKRGIHHKSVNCGSKGPKSPRTVFDFLNDKFEGKVAEEQSRPSTAQRSRKEMYHASKSSKKALSVQLFQILEKIQQTQKEMRKMQEALTRNVGRDSVVTAQLRARLSEVQKQLQQLKEQEACLQQEQTKANTHKKMTEF</sequence>
<evidence type="ECO:0000256" key="1">
    <source>
        <dbReference type="ARBA" id="ARBA00004123"/>
    </source>
</evidence>
<keyword evidence="9" id="KW-0804">Transcription</keyword>
<dbReference type="GO" id="GO:0001227">
    <property type="term" value="F:DNA-binding transcription repressor activity, RNA polymerase II-specific"/>
    <property type="evidence" value="ECO:0007669"/>
    <property type="project" value="TreeGrafter"/>
</dbReference>
<feature type="zinc finger region" description="C3H1-type" evidence="11">
    <location>
        <begin position="178"/>
        <end position="204"/>
    </location>
</feature>
<feature type="compositionally biased region" description="Basic and acidic residues" evidence="13">
    <location>
        <begin position="104"/>
        <end position="119"/>
    </location>
</feature>
<dbReference type="FunCoup" id="A0A6P7YWC2">
    <property type="interactions" value="2067"/>
</dbReference>
<keyword evidence="16" id="KW-1185">Reference proteome</keyword>
<evidence type="ECO:0000256" key="2">
    <source>
        <dbReference type="ARBA" id="ARBA00022414"/>
    </source>
</evidence>
<keyword evidence="10" id="KW-0539">Nucleus</keyword>
<dbReference type="Gene3D" id="2.30.30.140">
    <property type="match status" value="1"/>
</dbReference>
<dbReference type="PROSITE" id="PS50174">
    <property type="entry name" value="G_PATCH"/>
    <property type="match status" value="1"/>
</dbReference>
<gene>
    <name evidence="17" type="primary">ZGPAT</name>
</gene>
<evidence type="ECO:0000256" key="9">
    <source>
        <dbReference type="ARBA" id="ARBA00023163"/>
    </source>
</evidence>
<dbReference type="GeneID" id="115476579"/>
<evidence type="ECO:0000256" key="11">
    <source>
        <dbReference type="PROSITE-ProRule" id="PRU00723"/>
    </source>
</evidence>
<accession>A0A6P7YWC2</accession>
<feature type="domain" description="G-patch" evidence="15">
    <location>
        <begin position="322"/>
        <end position="368"/>
    </location>
</feature>
<dbReference type="Pfam" id="PF18044">
    <property type="entry name" value="zf-CCCH_4"/>
    <property type="match status" value="1"/>
</dbReference>
<keyword evidence="6 11" id="KW-0862">Zinc</keyword>
<dbReference type="InterPro" id="IPR000467">
    <property type="entry name" value="G_patch_dom"/>
</dbReference>
<dbReference type="Pfam" id="PF01585">
    <property type="entry name" value="G-patch"/>
    <property type="match status" value="1"/>
</dbReference>
<comment type="subcellular location">
    <subcellularLocation>
        <location evidence="1">Nucleus</location>
    </subcellularLocation>
</comment>
<name>A0A6P7YWC2_9AMPH</name>
<dbReference type="CTD" id="84619"/>
<dbReference type="InterPro" id="IPR000571">
    <property type="entry name" value="Znf_CCCH"/>
</dbReference>
<feature type="domain" description="C3H1-type" evidence="14">
    <location>
        <begin position="178"/>
        <end position="204"/>
    </location>
</feature>
<evidence type="ECO:0000313" key="17">
    <source>
        <dbReference type="RefSeq" id="XP_030068876.1"/>
    </source>
</evidence>
<dbReference type="GO" id="GO:0000978">
    <property type="term" value="F:RNA polymerase II cis-regulatory region sequence-specific DNA binding"/>
    <property type="evidence" value="ECO:0007669"/>
    <property type="project" value="TreeGrafter"/>
</dbReference>
<dbReference type="AlphaFoldDB" id="A0A6P7YWC2"/>
<evidence type="ECO:0000256" key="3">
    <source>
        <dbReference type="ARBA" id="ARBA00022491"/>
    </source>
</evidence>
<keyword evidence="12" id="KW-0175">Coiled coil</keyword>
<dbReference type="CDD" id="cd20384">
    <property type="entry name" value="Tudor_ZGPAT"/>
    <property type="match status" value="1"/>
</dbReference>
<feature type="compositionally biased region" description="Acidic residues" evidence="13">
    <location>
        <begin position="120"/>
        <end position="130"/>
    </location>
</feature>
<evidence type="ECO:0000256" key="13">
    <source>
        <dbReference type="SAM" id="MobiDB-lite"/>
    </source>
</evidence>
<keyword evidence="8" id="KW-0238">DNA-binding</keyword>
<keyword evidence="3" id="KW-0678">Repressor</keyword>
<feature type="coiled-coil region" evidence="12">
    <location>
        <begin position="450"/>
        <end position="516"/>
    </location>
</feature>
<dbReference type="KEGG" id="muo:115476579"/>
<evidence type="ECO:0000256" key="12">
    <source>
        <dbReference type="SAM" id="Coils"/>
    </source>
</evidence>
<dbReference type="Proteomes" id="UP000515156">
    <property type="component" value="Chromosome 8"/>
</dbReference>
<feature type="region of interest" description="Disordered" evidence="13">
    <location>
        <begin position="104"/>
        <end position="130"/>
    </location>
</feature>
<dbReference type="PANTHER" id="PTHR46297">
    <property type="entry name" value="ZINC FINGER CCCH-TYPE WITH G PATCH DOMAIN-CONTAINING PROTEIN"/>
    <property type="match status" value="1"/>
</dbReference>
<dbReference type="SUPFAM" id="SSF63748">
    <property type="entry name" value="Tudor/PWWP/MBT"/>
    <property type="match status" value="1"/>
</dbReference>
<evidence type="ECO:0000256" key="6">
    <source>
        <dbReference type="ARBA" id="ARBA00022833"/>
    </source>
</evidence>
<dbReference type="PANTHER" id="PTHR46297:SF1">
    <property type="entry name" value="ZINC FINGER CCCH-TYPE WITH G PATCH DOMAIN-CONTAINING PROTEIN"/>
    <property type="match status" value="1"/>
</dbReference>